<dbReference type="InterPro" id="IPR001623">
    <property type="entry name" value="DnaJ_domain"/>
</dbReference>
<dbReference type="InterPro" id="IPR036869">
    <property type="entry name" value="J_dom_sf"/>
</dbReference>
<accession>X1EMW1</accession>
<dbReference type="EMBL" id="BARU01007894">
    <property type="protein sequence ID" value="GAH33922.1"/>
    <property type="molecule type" value="Genomic_DNA"/>
</dbReference>
<dbReference type="AlphaFoldDB" id="X1EMW1"/>
<proteinExistence type="predicted"/>
<reference evidence="2" key="1">
    <citation type="journal article" date="2014" name="Front. Microbiol.">
        <title>High frequency of phylogenetically diverse reductive dehalogenase-homologous genes in deep subseafloor sedimentary metagenomes.</title>
        <authorList>
            <person name="Kawai M."/>
            <person name="Futagami T."/>
            <person name="Toyoda A."/>
            <person name="Takaki Y."/>
            <person name="Nishi S."/>
            <person name="Hori S."/>
            <person name="Arai W."/>
            <person name="Tsubouchi T."/>
            <person name="Morono Y."/>
            <person name="Uchiyama I."/>
            <person name="Ito T."/>
            <person name="Fujiyama A."/>
            <person name="Inagaki F."/>
            <person name="Takami H."/>
        </authorList>
    </citation>
    <scope>NUCLEOTIDE SEQUENCE</scope>
    <source>
        <strain evidence="2">Expedition CK06-06</strain>
    </source>
</reference>
<dbReference type="SUPFAM" id="SSF46565">
    <property type="entry name" value="Chaperone J-domain"/>
    <property type="match status" value="1"/>
</dbReference>
<feature type="domain" description="J" evidence="1">
    <location>
        <begin position="9"/>
        <end position="83"/>
    </location>
</feature>
<dbReference type="PRINTS" id="PR00625">
    <property type="entry name" value="JDOMAIN"/>
</dbReference>
<dbReference type="Pfam" id="PF00226">
    <property type="entry name" value="DnaJ"/>
    <property type="match status" value="1"/>
</dbReference>
<protein>
    <recommendedName>
        <fullName evidence="1">J domain-containing protein</fullName>
    </recommendedName>
</protein>
<dbReference type="PANTHER" id="PTHR24074">
    <property type="entry name" value="CO-CHAPERONE PROTEIN DJLA"/>
    <property type="match status" value="1"/>
</dbReference>
<evidence type="ECO:0000259" key="1">
    <source>
        <dbReference type="PROSITE" id="PS50076"/>
    </source>
</evidence>
<name>X1EMW1_9ZZZZ</name>
<dbReference type="Gene3D" id="1.10.287.110">
    <property type="entry name" value="DnaJ domain"/>
    <property type="match status" value="1"/>
</dbReference>
<organism evidence="2">
    <name type="scientific">marine sediment metagenome</name>
    <dbReference type="NCBI Taxonomy" id="412755"/>
    <lineage>
        <taxon>unclassified sequences</taxon>
        <taxon>metagenomes</taxon>
        <taxon>ecological metagenomes</taxon>
    </lineage>
</organism>
<gene>
    <name evidence="2" type="ORF">S03H2_15515</name>
</gene>
<dbReference type="CDD" id="cd06257">
    <property type="entry name" value="DnaJ"/>
    <property type="match status" value="1"/>
</dbReference>
<comment type="caution">
    <text evidence="2">The sequence shown here is derived from an EMBL/GenBank/DDBJ whole genome shotgun (WGS) entry which is preliminary data.</text>
</comment>
<evidence type="ECO:0000313" key="2">
    <source>
        <dbReference type="EMBL" id="GAH33922.1"/>
    </source>
</evidence>
<sequence length="100" mass="12494">MSYFEKIDMAREILELPKEANLREIEKAYRKKVLEFHPDRKRGQKHKECRKEMVQVNKAYQIIRDYIREYRFSFKKEEVEKHNPTRDMTRFGKDWLREGR</sequence>
<dbReference type="PROSITE" id="PS50076">
    <property type="entry name" value="DNAJ_2"/>
    <property type="match status" value="1"/>
</dbReference>
<dbReference type="InterPro" id="IPR050817">
    <property type="entry name" value="DjlA_DnaK_co-chaperone"/>
</dbReference>
<dbReference type="SMART" id="SM00271">
    <property type="entry name" value="DnaJ"/>
    <property type="match status" value="1"/>
</dbReference>